<dbReference type="Gene3D" id="3.90.79.20">
    <property type="match status" value="1"/>
</dbReference>
<dbReference type="PANTHER" id="PTHR42904">
    <property type="entry name" value="NUDIX HYDROLASE, NUDC SUBFAMILY"/>
    <property type="match status" value="1"/>
</dbReference>
<comment type="cofactor">
    <cofactor evidence="2">
        <name>Zn(2+)</name>
        <dbReference type="ChEBI" id="CHEBI:29105"/>
    </cofactor>
</comment>
<dbReference type="InterPro" id="IPR049734">
    <property type="entry name" value="NudC-like_C"/>
</dbReference>
<dbReference type="Proteomes" id="UP001321766">
    <property type="component" value="Chromosome"/>
</dbReference>
<dbReference type="PROSITE" id="PS00893">
    <property type="entry name" value="NUDIX_BOX"/>
    <property type="match status" value="1"/>
</dbReference>
<dbReference type="SUPFAM" id="SSF55811">
    <property type="entry name" value="Nudix"/>
    <property type="match status" value="1"/>
</dbReference>
<dbReference type="NCBIfam" id="NF001299">
    <property type="entry name" value="PRK00241.1"/>
    <property type="match status" value="1"/>
</dbReference>
<proteinExistence type="inferred from homology"/>
<name>A0ABM8B957_9BIFI</name>
<evidence type="ECO:0000313" key="11">
    <source>
        <dbReference type="EMBL" id="BDR53440.1"/>
    </source>
</evidence>
<evidence type="ECO:0000256" key="6">
    <source>
        <dbReference type="ARBA" id="ARBA00022801"/>
    </source>
</evidence>
<organism evidence="11 12">
    <name type="scientific">Bombiscardovia nodaiensis</name>
    <dbReference type="NCBI Taxonomy" id="2932181"/>
    <lineage>
        <taxon>Bacteria</taxon>
        <taxon>Bacillati</taxon>
        <taxon>Actinomycetota</taxon>
        <taxon>Actinomycetes</taxon>
        <taxon>Bifidobacteriales</taxon>
        <taxon>Bifidobacteriaceae</taxon>
        <taxon>Bombiscardovia</taxon>
    </lineage>
</organism>
<dbReference type="EMBL" id="AP026798">
    <property type="protein sequence ID" value="BDR53440.1"/>
    <property type="molecule type" value="Genomic_DNA"/>
</dbReference>
<evidence type="ECO:0000256" key="3">
    <source>
        <dbReference type="ARBA" id="ARBA00009595"/>
    </source>
</evidence>
<evidence type="ECO:0000256" key="7">
    <source>
        <dbReference type="ARBA" id="ARBA00022842"/>
    </source>
</evidence>
<comment type="cofactor">
    <cofactor evidence="1">
        <name>Mg(2+)</name>
        <dbReference type="ChEBI" id="CHEBI:18420"/>
    </cofactor>
</comment>
<gene>
    <name evidence="11" type="ORF">KIM372_13470</name>
</gene>
<evidence type="ECO:0000259" key="10">
    <source>
        <dbReference type="PROSITE" id="PS51462"/>
    </source>
</evidence>
<evidence type="ECO:0000256" key="4">
    <source>
        <dbReference type="ARBA" id="ARBA00012381"/>
    </source>
</evidence>
<feature type="domain" description="Nudix hydrolase" evidence="10">
    <location>
        <begin position="210"/>
        <end position="340"/>
    </location>
</feature>
<dbReference type="InterPro" id="IPR015797">
    <property type="entry name" value="NUDIX_hydrolase-like_dom_sf"/>
</dbReference>
<dbReference type="PROSITE" id="PS51462">
    <property type="entry name" value="NUDIX"/>
    <property type="match status" value="1"/>
</dbReference>
<keyword evidence="6" id="KW-0378">Hydrolase</keyword>
<dbReference type="InterPro" id="IPR015375">
    <property type="entry name" value="NADH_PPase-like_N"/>
</dbReference>
<evidence type="ECO:0000256" key="5">
    <source>
        <dbReference type="ARBA" id="ARBA00022723"/>
    </source>
</evidence>
<dbReference type="InterPro" id="IPR020084">
    <property type="entry name" value="NUDIX_hydrolase_CS"/>
</dbReference>
<evidence type="ECO:0000256" key="2">
    <source>
        <dbReference type="ARBA" id="ARBA00001947"/>
    </source>
</evidence>
<evidence type="ECO:0000256" key="9">
    <source>
        <dbReference type="ARBA" id="ARBA00023679"/>
    </source>
</evidence>
<dbReference type="PANTHER" id="PTHR42904:SF6">
    <property type="entry name" value="NAD-CAPPED RNA HYDROLASE NUDT12"/>
    <property type="match status" value="1"/>
</dbReference>
<evidence type="ECO:0000313" key="12">
    <source>
        <dbReference type="Proteomes" id="UP001321766"/>
    </source>
</evidence>
<dbReference type="EC" id="3.6.1.22" evidence="4"/>
<dbReference type="Pfam" id="PF09296">
    <property type="entry name" value="NUDIX-like"/>
    <property type="match status" value="1"/>
</dbReference>
<keyword evidence="5" id="KW-0479">Metal-binding</keyword>
<comment type="catalytic activity">
    <reaction evidence="9">
        <text>a 5'-end NAD(+)-phospho-ribonucleoside in mRNA + H2O = a 5'-end phospho-adenosine-phospho-ribonucleoside in mRNA + beta-nicotinamide D-ribonucleotide + 2 H(+)</text>
        <dbReference type="Rhea" id="RHEA:60876"/>
        <dbReference type="Rhea" id="RHEA-COMP:15698"/>
        <dbReference type="Rhea" id="RHEA-COMP:15719"/>
        <dbReference type="ChEBI" id="CHEBI:14649"/>
        <dbReference type="ChEBI" id="CHEBI:15377"/>
        <dbReference type="ChEBI" id="CHEBI:15378"/>
        <dbReference type="ChEBI" id="CHEBI:144029"/>
        <dbReference type="ChEBI" id="CHEBI:144051"/>
    </reaction>
    <physiologicalReaction direction="left-to-right" evidence="9">
        <dbReference type="Rhea" id="RHEA:60877"/>
    </physiologicalReaction>
</comment>
<protein>
    <recommendedName>
        <fullName evidence="4">NAD(+) diphosphatase</fullName>
        <ecNumber evidence="4">3.6.1.22</ecNumber>
    </recommendedName>
</protein>
<keyword evidence="8" id="KW-0520">NAD</keyword>
<dbReference type="Gene3D" id="3.90.79.10">
    <property type="entry name" value="Nucleoside Triphosphate Pyrophosphohydrolase"/>
    <property type="match status" value="1"/>
</dbReference>
<keyword evidence="12" id="KW-1185">Reference proteome</keyword>
<dbReference type="InterPro" id="IPR000086">
    <property type="entry name" value="NUDIX_hydrolase_dom"/>
</dbReference>
<keyword evidence="7" id="KW-0460">Magnesium</keyword>
<evidence type="ECO:0000256" key="1">
    <source>
        <dbReference type="ARBA" id="ARBA00001946"/>
    </source>
</evidence>
<accession>A0ABM8B957</accession>
<dbReference type="CDD" id="cd03429">
    <property type="entry name" value="NUDIX_NADH_pyrophosphatase_Nudt13"/>
    <property type="match status" value="1"/>
</dbReference>
<dbReference type="InterPro" id="IPR050241">
    <property type="entry name" value="NAD-cap_RNA_hydrolase_NudC"/>
</dbReference>
<sequence>MEASQSYFSPLALAQVLPFLPLAQSRVDYHTELRQVHNLLKHVLEDKQAGARVCLVRSGQVAVPLKSLERSKLAGGPVRLAMLSGEYLPQQLRGSQESCDALYYLGASGKEHFFALDLQAADALLSGDQGSERARQFVQAAANRFDWLDLAVLAARCSARDAGLATSAVALSAWQGSQDYCPSCGAPVRADGNGWTQYCSEEGRARTLFPRIEPAVITAIVDSQDRLLLVHNASWPTDRYAMCAGFVEAGESLEHAVSRETMEELGIPLGQMRYIGSQPWPFPASLMMAFKAQALSTQIRVDGQEVSDARWMTRDEYSQAIDLGQMSAPRKASVAHSMIEQWLGREL</sequence>
<dbReference type="Pfam" id="PF00293">
    <property type="entry name" value="NUDIX"/>
    <property type="match status" value="1"/>
</dbReference>
<reference evidence="11 12" key="1">
    <citation type="journal article" date="2023" name="Microbiol. Spectr.">
        <title>Symbiosis of Carpenter Bees with Uncharacterized Lactic Acid Bacteria Showing NAD Auxotrophy.</title>
        <authorList>
            <person name="Kawasaki S."/>
            <person name="Ozawa K."/>
            <person name="Mori T."/>
            <person name="Yamamoto A."/>
            <person name="Ito M."/>
            <person name="Ohkuma M."/>
            <person name="Sakamoto M."/>
            <person name="Matsutani M."/>
        </authorList>
    </citation>
    <scope>NUCLEOTIDE SEQUENCE [LARGE SCALE GENOMIC DNA]</scope>
    <source>
        <strain evidence="11 12">Kim37-2</strain>
    </source>
</reference>
<evidence type="ECO:0000256" key="8">
    <source>
        <dbReference type="ARBA" id="ARBA00023027"/>
    </source>
</evidence>
<comment type="similarity">
    <text evidence="3">Belongs to the Nudix hydrolase family. NudC subfamily.</text>
</comment>